<protein>
    <submittedName>
        <fullName evidence="2">Retrovirus-related Pol polyprotein from transposon 297 family</fullName>
    </submittedName>
</protein>
<accession>A0A6L2NDW5</accession>
<dbReference type="Pfam" id="PF17919">
    <property type="entry name" value="RT_RNaseH_2"/>
    <property type="match status" value="1"/>
</dbReference>
<dbReference type="PANTHER" id="PTHR33064:SF37">
    <property type="entry name" value="RIBONUCLEASE H"/>
    <property type="match status" value="1"/>
</dbReference>
<name>A0A6L2NDW5_TANCI</name>
<comment type="caution">
    <text evidence="2">The sequence shown here is derived from an EMBL/GenBank/DDBJ whole genome shotgun (WGS) entry which is preliminary data.</text>
</comment>
<sequence length="158" mass="18064">MEQHMDHLEHALTLLHDHRFFAKLSKCCCGQPKVVFLGHVITFTGVNVEQEKITAIQSWLFPTFVKEVRGFLGLTRYYRRFVRNYGMITRPLIALTKKDGFIWSTEALTAFQKLKQALMSTPVPRLPDFSKDFTVECDTSSEGVGAILSQEDHPVAFL</sequence>
<dbReference type="Gene3D" id="3.30.70.270">
    <property type="match status" value="2"/>
</dbReference>
<evidence type="ECO:0000259" key="1">
    <source>
        <dbReference type="Pfam" id="PF17919"/>
    </source>
</evidence>
<dbReference type="InterPro" id="IPR041577">
    <property type="entry name" value="RT_RNaseH_2"/>
</dbReference>
<organism evidence="2">
    <name type="scientific">Tanacetum cinerariifolium</name>
    <name type="common">Dalmatian daisy</name>
    <name type="synonym">Chrysanthemum cinerariifolium</name>
    <dbReference type="NCBI Taxonomy" id="118510"/>
    <lineage>
        <taxon>Eukaryota</taxon>
        <taxon>Viridiplantae</taxon>
        <taxon>Streptophyta</taxon>
        <taxon>Embryophyta</taxon>
        <taxon>Tracheophyta</taxon>
        <taxon>Spermatophyta</taxon>
        <taxon>Magnoliopsida</taxon>
        <taxon>eudicotyledons</taxon>
        <taxon>Gunneridae</taxon>
        <taxon>Pentapetalae</taxon>
        <taxon>asterids</taxon>
        <taxon>campanulids</taxon>
        <taxon>Asterales</taxon>
        <taxon>Asteraceae</taxon>
        <taxon>Asteroideae</taxon>
        <taxon>Anthemideae</taxon>
        <taxon>Anthemidinae</taxon>
        <taxon>Tanacetum</taxon>
    </lineage>
</organism>
<dbReference type="InterPro" id="IPR043502">
    <property type="entry name" value="DNA/RNA_pol_sf"/>
</dbReference>
<reference evidence="2" key="1">
    <citation type="journal article" date="2019" name="Sci. Rep.">
        <title>Draft genome of Tanacetum cinerariifolium, the natural source of mosquito coil.</title>
        <authorList>
            <person name="Yamashiro T."/>
            <person name="Shiraishi A."/>
            <person name="Satake H."/>
            <person name="Nakayama K."/>
        </authorList>
    </citation>
    <scope>NUCLEOTIDE SEQUENCE</scope>
</reference>
<gene>
    <name evidence="2" type="ORF">Tci_055240</name>
</gene>
<dbReference type="InterPro" id="IPR043128">
    <property type="entry name" value="Rev_trsase/Diguanyl_cyclase"/>
</dbReference>
<dbReference type="FunFam" id="3.30.70.270:FF:000020">
    <property type="entry name" value="Transposon Tf2-6 polyprotein-like Protein"/>
    <property type="match status" value="1"/>
</dbReference>
<dbReference type="InterPro" id="IPR051320">
    <property type="entry name" value="Viral_Replic_Matur_Polypro"/>
</dbReference>
<feature type="non-terminal residue" evidence="2">
    <location>
        <position position="158"/>
    </location>
</feature>
<dbReference type="EMBL" id="BKCJ010008648">
    <property type="protein sequence ID" value="GEU83262.1"/>
    <property type="molecule type" value="Genomic_DNA"/>
</dbReference>
<dbReference type="PANTHER" id="PTHR33064">
    <property type="entry name" value="POL PROTEIN"/>
    <property type="match status" value="1"/>
</dbReference>
<evidence type="ECO:0000313" key="2">
    <source>
        <dbReference type="EMBL" id="GEU83262.1"/>
    </source>
</evidence>
<dbReference type="SUPFAM" id="SSF56672">
    <property type="entry name" value="DNA/RNA polymerases"/>
    <property type="match status" value="1"/>
</dbReference>
<dbReference type="AlphaFoldDB" id="A0A6L2NDW5"/>
<proteinExistence type="predicted"/>
<feature type="domain" description="Reverse transcriptase/retrotransposon-derived protein RNase H-like" evidence="1">
    <location>
        <begin position="103"/>
        <end position="157"/>
    </location>
</feature>